<evidence type="ECO:0000256" key="5">
    <source>
        <dbReference type="ARBA" id="ARBA00023136"/>
    </source>
</evidence>
<keyword evidence="4 6" id="KW-1133">Transmembrane helix</keyword>
<feature type="transmembrane region" description="Helical" evidence="6">
    <location>
        <begin position="282"/>
        <end position="302"/>
    </location>
</feature>
<dbReference type="InterPro" id="IPR004680">
    <property type="entry name" value="Cit_transptr-like_dom"/>
</dbReference>
<feature type="transmembrane region" description="Helical" evidence="6">
    <location>
        <begin position="245"/>
        <end position="262"/>
    </location>
</feature>
<comment type="subcellular location">
    <subcellularLocation>
        <location evidence="1">Membrane</location>
        <topology evidence="1">Multi-pass membrane protein</topology>
    </subcellularLocation>
</comment>
<dbReference type="AlphaFoldDB" id="A0A7R6T012"/>
<evidence type="ECO:0000256" key="1">
    <source>
        <dbReference type="ARBA" id="ARBA00004141"/>
    </source>
</evidence>
<feature type="transmembrane region" description="Helical" evidence="6">
    <location>
        <begin position="200"/>
        <end position="216"/>
    </location>
</feature>
<feature type="transmembrane region" description="Helical" evidence="6">
    <location>
        <begin position="346"/>
        <end position="365"/>
    </location>
</feature>
<reference evidence="8 9" key="1">
    <citation type="journal article" date="2012" name="Extremophiles">
        <title>Thermotomaculum hydrothermale gen. nov., sp. nov., a novel heterotrophic thermophile within the phylum Acidobacteria from a deep-sea hydrothermal vent chimney in the Southern Okinawa Trough.</title>
        <authorList>
            <person name="Izumi H."/>
            <person name="Nunoura T."/>
            <person name="Miyazaki M."/>
            <person name="Mino S."/>
            <person name="Toki T."/>
            <person name="Takai K."/>
            <person name="Sako Y."/>
            <person name="Sawabe T."/>
            <person name="Nakagawa S."/>
        </authorList>
    </citation>
    <scope>NUCLEOTIDE SEQUENCE [LARGE SCALE GENOMIC DNA]</scope>
    <source>
        <strain evidence="8 9">AC55</strain>
    </source>
</reference>
<evidence type="ECO:0000256" key="2">
    <source>
        <dbReference type="ARBA" id="ARBA00022448"/>
    </source>
</evidence>
<keyword evidence="2" id="KW-0813">Transport</keyword>
<sequence>MRLFKDFVAKEILFIIFLIAGIVLLILSPQSIKTLPQLVDWETIAILSGFLFITKGIEESGYLEKLVLYFSGKVNTEKMVALTFILLTGFLSMFLTNDIALFIVIPFTIIFFKTIENNLTKLIVLEALAANAGSALTPIGNPQNIFLWKQWDISFFQFIFKLFPLFIVLISILIVFALVMFRKNSIIQNDKNLKKPVDSALFKWSLVLFPLFIVAIETDNTYFFLPFIVVFYLLFFRKIIKKIDYIFIVLFILVFIDMNLLSQLKIVKVFITHFDFLKGFNIYFFSAFLSQITSNVPATILISKFSGNYRAIAYGVNVGGSGLFLASFANIIALRLAKKKGLFFEFHKISILYFLVTLLITSFLFF</sequence>
<feature type="transmembrane region" description="Helical" evidence="6">
    <location>
        <begin position="158"/>
        <end position="179"/>
    </location>
</feature>
<feature type="transmembrane region" description="Helical" evidence="6">
    <location>
        <begin position="12"/>
        <end position="32"/>
    </location>
</feature>
<evidence type="ECO:0000259" key="7">
    <source>
        <dbReference type="Pfam" id="PF03600"/>
    </source>
</evidence>
<feature type="transmembrane region" description="Helical" evidence="6">
    <location>
        <begin position="79"/>
        <end position="112"/>
    </location>
</feature>
<dbReference type="Proteomes" id="UP000595564">
    <property type="component" value="Chromosome"/>
</dbReference>
<dbReference type="RefSeq" id="WP_201327579.1">
    <property type="nucleotide sequence ID" value="NZ_AP017470.1"/>
</dbReference>
<feature type="transmembrane region" description="Helical" evidence="6">
    <location>
        <begin position="222"/>
        <end position="240"/>
    </location>
</feature>
<accession>A0A7R6T012</accession>
<dbReference type="GO" id="GO:0055085">
    <property type="term" value="P:transmembrane transport"/>
    <property type="evidence" value="ECO:0007669"/>
    <property type="project" value="InterPro"/>
</dbReference>
<keyword evidence="5 6" id="KW-0472">Membrane</keyword>
<evidence type="ECO:0000313" key="8">
    <source>
        <dbReference type="EMBL" id="BBB33272.1"/>
    </source>
</evidence>
<name>A0A7R6T012_9BACT</name>
<evidence type="ECO:0000256" key="4">
    <source>
        <dbReference type="ARBA" id="ARBA00022989"/>
    </source>
</evidence>
<dbReference type="PANTHER" id="PTHR43568:SF1">
    <property type="entry name" value="P PROTEIN"/>
    <property type="match status" value="1"/>
</dbReference>
<keyword evidence="9" id="KW-1185">Reference proteome</keyword>
<dbReference type="InterPro" id="IPR051475">
    <property type="entry name" value="Diverse_Ion_Transporter"/>
</dbReference>
<evidence type="ECO:0000256" key="6">
    <source>
        <dbReference type="SAM" id="Phobius"/>
    </source>
</evidence>
<evidence type="ECO:0000256" key="3">
    <source>
        <dbReference type="ARBA" id="ARBA00022692"/>
    </source>
</evidence>
<feature type="transmembrane region" description="Helical" evidence="6">
    <location>
        <begin position="314"/>
        <end position="334"/>
    </location>
</feature>
<dbReference type="PANTHER" id="PTHR43568">
    <property type="entry name" value="P PROTEIN"/>
    <property type="match status" value="1"/>
</dbReference>
<evidence type="ECO:0000313" key="9">
    <source>
        <dbReference type="Proteomes" id="UP000595564"/>
    </source>
</evidence>
<dbReference type="Pfam" id="PF03600">
    <property type="entry name" value="CitMHS"/>
    <property type="match status" value="1"/>
</dbReference>
<gene>
    <name evidence="8" type="ORF">TTHT_1810</name>
</gene>
<proteinExistence type="predicted"/>
<organism evidence="8 9">
    <name type="scientific">Thermotomaculum hydrothermale</name>
    <dbReference type="NCBI Taxonomy" id="981385"/>
    <lineage>
        <taxon>Bacteria</taxon>
        <taxon>Pseudomonadati</taxon>
        <taxon>Acidobacteriota</taxon>
        <taxon>Holophagae</taxon>
        <taxon>Thermotomaculales</taxon>
        <taxon>Thermotomaculaceae</taxon>
        <taxon>Thermotomaculum</taxon>
    </lineage>
</organism>
<feature type="domain" description="Citrate transporter-like" evidence="7">
    <location>
        <begin position="15"/>
        <end position="302"/>
    </location>
</feature>
<protein>
    <submittedName>
        <fullName evidence="8">Transporter</fullName>
    </submittedName>
</protein>
<keyword evidence="3 6" id="KW-0812">Transmembrane</keyword>
<dbReference type="GO" id="GO:0016020">
    <property type="term" value="C:membrane"/>
    <property type="evidence" value="ECO:0007669"/>
    <property type="project" value="UniProtKB-SubCell"/>
</dbReference>
<dbReference type="KEGG" id="thyd:TTHT_1810"/>
<dbReference type="EMBL" id="AP017470">
    <property type="protein sequence ID" value="BBB33272.1"/>
    <property type="molecule type" value="Genomic_DNA"/>
</dbReference>